<dbReference type="FunFam" id="3.40.50.300:FF:000010">
    <property type="entry name" value="Chaperone clpB 1, putative"/>
    <property type="match status" value="1"/>
</dbReference>
<gene>
    <name evidence="8" type="ORF">I4J89_48810</name>
</gene>
<evidence type="ECO:0000256" key="4">
    <source>
        <dbReference type="ARBA" id="ARBA00023186"/>
    </source>
</evidence>
<dbReference type="Gene3D" id="1.10.1780.10">
    <property type="entry name" value="Clp, N-terminal domain"/>
    <property type="match status" value="1"/>
</dbReference>
<dbReference type="Gene3D" id="3.40.50.300">
    <property type="entry name" value="P-loop containing nucleotide triphosphate hydrolases"/>
    <property type="match status" value="2"/>
</dbReference>
<feature type="domain" description="Clp R" evidence="7">
    <location>
        <begin position="1"/>
        <end position="108"/>
    </location>
</feature>
<dbReference type="SMART" id="SM01086">
    <property type="entry name" value="ClpB_D2-small"/>
    <property type="match status" value="1"/>
</dbReference>
<reference evidence="8" key="1">
    <citation type="submission" date="2020-11" db="EMBL/GenBank/DDBJ databases">
        <title>Isolation and identification of active actinomycetes.</title>
        <authorList>
            <person name="Sun X."/>
        </authorList>
    </citation>
    <scope>NUCLEOTIDE SEQUENCE</scope>
    <source>
        <strain evidence="8">NEAU-A11</strain>
    </source>
</reference>
<dbReference type="Pfam" id="PF10431">
    <property type="entry name" value="ClpB_D2-small"/>
    <property type="match status" value="1"/>
</dbReference>
<dbReference type="SMART" id="SM00382">
    <property type="entry name" value="AAA"/>
    <property type="match status" value="2"/>
</dbReference>
<dbReference type="GO" id="GO:0016887">
    <property type="term" value="F:ATP hydrolysis activity"/>
    <property type="evidence" value="ECO:0007669"/>
    <property type="project" value="InterPro"/>
</dbReference>
<keyword evidence="2" id="KW-0547">Nucleotide-binding</keyword>
<protein>
    <submittedName>
        <fullName evidence="8">ATP-dependent Clp protease ATP-binding subunit</fullName>
    </submittedName>
</protein>
<dbReference type="InterPro" id="IPR036628">
    <property type="entry name" value="Clp_N_dom_sf"/>
</dbReference>
<dbReference type="PROSITE" id="PS00870">
    <property type="entry name" value="CLPAB_1"/>
    <property type="match status" value="1"/>
</dbReference>
<dbReference type="SUPFAM" id="SSF52540">
    <property type="entry name" value="P-loop containing nucleoside triphosphate hydrolases"/>
    <property type="match status" value="2"/>
</dbReference>
<dbReference type="Proteomes" id="UP000598146">
    <property type="component" value="Unassembled WGS sequence"/>
</dbReference>
<keyword evidence="1 5" id="KW-0677">Repeat</keyword>
<dbReference type="PANTHER" id="PTHR11638">
    <property type="entry name" value="ATP-DEPENDENT CLP PROTEASE"/>
    <property type="match status" value="1"/>
</dbReference>
<accession>A0A931G2Q1</accession>
<dbReference type="Gene3D" id="1.10.8.60">
    <property type="match status" value="2"/>
</dbReference>
<dbReference type="InterPro" id="IPR004176">
    <property type="entry name" value="Clp_R_N"/>
</dbReference>
<sequence>LIHEGEGVAAKALESLGISLEGVRQQVEEIIGQGQQAPSGHIPFTPRAKKVLELSLREALQLGHNYIGTEHILLGLIREGEGVAAQVLVKLGADLNRVRQQVIQLLSGYPGKEPPVSGSAAVGGEGTPATSLVLDQFGRNLTQAAREGKLDPVIGREKEIERVMQVLSRRTKNNPVLIGEPGVGKTAVVEGLSQSIVKGEVPETLKDKQLYTLDLGALVAGSRYRGDFEERLKKVLKEIRTRGDIILFIDEIHTLVGAGAAEGAIDAASILKPMLARGELQTIGATTSDEYRKYVEKDAALERRFQPVRVEEPTLEMTIRILKGLRDRYEAHHRISITDGALVAAATLADRYISDRFLPDKAIDLIDEAGARMRIRRMTAPPDLREFDEQIAQVRRDKESAIDAQDFEKAAQLRDKEKQFLAQKAQRESEWKAGDLDVVSEVDDEQIAEVLGNWTGIPVYKLTEEETTRLLRMEDELHKRVIGQDDAVQAVSKAIRRTRAGLKDPKRPSGSFIFAGPSGVGKTELSKALAEFLFGSEDALIQLDMSEFHDRYTVSRLVGAPPGYVGYDEGGQLTEKVRRKPFSVVLFDEIEKAHPDVFNTLLQILEDGRLTDGQGRIVDFKNTVIILTTNLGTRNAAKAVQLGFQTSEDTVSTYERMKTRVNDELKQHFRPEFLNRIDDTIVFHQLSEDEILRIVDIFIARIGTQLKNKDMGLELSAKARKFLATKGFDPVMGARPLRRTVQRDLEDPLSEQILFNELRPGQTVVVDCKGKPEKLVFHSKGREKVPAAAAGEEKAAGEE</sequence>
<dbReference type="PRINTS" id="PR00300">
    <property type="entry name" value="CLPPROTEASEA"/>
</dbReference>
<dbReference type="EMBL" id="JADQTO010000071">
    <property type="protein sequence ID" value="MBG0569323.1"/>
    <property type="molecule type" value="Genomic_DNA"/>
</dbReference>
<dbReference type="RefSeq" id="WP_196421060.1">
    <property type="nucleotide sequence ID" value="NZ_JADQTO010000071.1"/>
</dbReference>
<dbReference type="InterPro" id="IPR018368">
    <property type="entry name" value="ClpA/B_CS1"/>
</dbReference>
<keyword evidence="8" id="KW-0378">Hydrolase</keyword>
<evidence type="ECO:0000259" key="7">
    <source>
        <dbReference type="PROSITE" id="PS51903"/>
    </source>
</evidence>
<feature type="non-terminal residue" evidence="8">
    <location>
        <position position="1"/>
    </location>
</feature>
<dbReference type="GO" id="GO:0005737">
    <property type="term" value="C:cytoplasm"/>
    <property type="evidence" value="ECO:0007669"/>
    <property type="project" value="TreeGrafter"/>
</dbReference>
<evidence type="ECO:0000256" key="1">
    <source>
        <dbReference type="ARBA" id="ARBA00022737"/>
    </source>
</evidence>
<dbReference type="PROSITE" id="PS51903">
    <property type="entry name" value="CLP_R"/>
    <property type="match status" value="1"/>
</dbReference>
<dbReference type="GO" id="GO:0008233">
    <property type="term" value="F:peptidase activity"/>
    <property type="evidence" value="ECO:0007669"/>
    <property type="project" value="UniProtKB-KW"/>
</dbReference>
<dbReference type="InterPro" id="IPR001270">
    <property type="entry name" value="ClpA/B"/>
</dbReference>
<dbReference type="Pfam" id="PF07724">
    <property type="entry name" value="AAA_2"/>
    <property type="match status" value="1"/>
</dbReference>
<dbReference type="GO" id="GO:0005524">
    <property type="term" value="F:ATP binding"/>
    <property type="evidence" value="ECO:0007669"/>
    <property type="project" value="UniProtKB-KW"/>
</dbReference>
<evidence type="ECO:0000256" key="3">
    <source>
        <dbReference type="ARBA" id="ARBA00022840"/>
    </source>
</evidence>
<dbReference type="InterPro" id="IPR001943">
    <property type="entry name" value="UVR_dom"/>
</dbReference>
<keyword evidence="9" id="KW-1185">Reference proteome</keyword>
<evidence type="ECO:0000313" key="9">
    <source>
        <dbReference type="Proteomes" id="UP000598146"/>
    </source>
</evidence>
<proteinExistence type="predicted"/>
<dbReference type="InterPro" id="IPR003593">
    <property type="entry name" value="AAA+_ATPase"/>
</dbReference>
<keyword evidence="8" id="KW-0645">Protease</keyword>
<dbReference type="GO" id="GO:0006508">
    <property type="term" value="P:proteolysis"/>
    <property type="evidence" value="ECO:0007669"/>
    <property type="project" value="UniProtKB-KW"/>
</dbReference>
<dbReference type="InterPro" id="IPR019489">
    <property type="entry name" value="Clp_ATPase_C"/>
</dbReference>
<organism evidence="8 9">
    <name type="scientific">Actinoplanes aureus</name>
    <dbReference type="NCBI Taxonomy" id="2792083"/>
    <lineage>
        <taxon>Bacteria</taxon>
        <taxon>Bacillati</taxon>
        <taxon>Actinomycetota</taxon>
        <taxon>Actinomycetes</taxon>
        <taxon>Micromonosporales</taxon>
        <taxon>Micromonosporaceae</taxon>
        <taxon>Actinoplanes</taxon>
    </lineage>
</organism>
<keyword evidence="4" id="KW-0143">Chaperone</keyword>
<dbReference type="Pfam" id="PF17871">
    <property type="entry name" value="AAA_lid_9"/>
    <property type="match status" value="1"/>
</dbReference>
<dbReference type="AlphaFoldDB" id="A0A931G2Q1"/>
<keyword evidence="3 8" id="KW-0067">ATP-binding</keyword>
<comment type="caution">
    <text evidence="8">The sequence shown here is derived from an EMBL/GenBank/DDBJ whole genome shotgun (WGS) entry which is preliminary data.</text>
</comment>
<dbReference type="CDD" id="cd19499">
    <property type="entry name" value="RecA-like_ClpB_Hsp104-like"/>
    <property type="match status" value="1"/>
</dbReference>
<dbReference type="SUPFAM" id="SSF81923">
    <property type="entry name" value="Double Clp-N motif"/>
    <property type="match status" value="1"/>
</dbReference>
<evidence type="ECO:0000313" key="8">
    <source>
        <dbReference type="EMBL" id="MBG0569323.1"/>
    </source>
</evidence>
<evidence type="ECO:0000256" key="2">
    <source>
        <dbReference type="ARBA" id="ARBA00022741"/>
    </source>
</evidence>
<dbReference type="FunFam" id="3.40.50.300:FF:000025">
    <property type="entry name" value="ATP-dependent Clp protease subunit"/>
    <property type="match status" value="1"/>
</dbReference>
<dbReference type="InterPro" id="IPR027417">
    <property type="entry name" value="P-loop_NTPase"/>
</dbReference>
<dbReference type="PROSITE" id="PS50151">
    <property type="entry name" value="UVR"/>
    <property type="match status" value="1"/>
</dbReference>
<dbReference type="InterPro" id="IPR003959">
    <property type="entry name" value="ATPase_AAA_core"/>
</dbReference>
<dbReference type="FunFam" id="1.10.8.60:FF:000011">
    <property type="entry name" value="ATP-dependent Clp protease ATP-binding subunit"/>
    <property type="match status" value="1"/>
</dbReference>
<feature type="domain" description="UVR" evidence="6">
    <location>
        <begin position="388"/>
        <end position="423"/>
    </location>
</feature>
<evidence type="ECO:0000256" key="5">
    <source>
        <dbReference type="PROSITE-ProRule" id="PRU01251"/>
    </source>
</evidence>
<dbReference type="Pfam" id="PF00004">
    <property type="entry name" value="AAA"/>
    <property type="match status" value="1"/>
</dbReference>
<dbReference type="GO" id="GO:0034605">
    <property type="term" value="P:cellular response to heat"/>
    <property type="evidence" value="ECO:0007669"/>
    <property type="project" value="TreeGrafter"/>
</dbReference>
<dbReference type="Gene3D" id="4.10.860.10">
    <property type="entry name" value="UVR domain"/>
    <property type="match status" value="1"/>
</dbReference>
<dbReference type="PANTHER" id="PTHR11638:SF18">
    <property type="entry name" value="HEAT SHOCK PROTEIN 104"/>
    <property type="match status" value="1"/>
</dbReference>
<dbReference type="InterPro" id="IPR050130">
    <property type="entry name" value="ClpA_ClpB"/>
</dbReference>
<name>A0A931G2Q1_9ACTN</name>
<dbReference type="Pfam" id="PF02861">
    <property type="entry name" value="Clp_N"/>
    <property type="match status" value="1"/>
</dbReference>
<evidence type="ECO:0000259" key="6">
    <source>
        <dbReference type="PROSITE" id="PS50151"/>
    </source>
</evidence>
<dbReference type="InterPro" id="IPR041546">
    <property type="entry name" value="ClpA/ClpB_AAA_lid"/>
</dbReference>
<dbReference type="CDD" id="cd00009">
    <property type="entry name" value="AAA"/>
    <property type="match status" value="1"/>
</dbReference>